<evidence type="ECO:0000313" key="4">
    <source>
        <dbReference type="Proteomes" id="UP000295388"/>
    </source>
</evidence>
<keyword evidence="2" id="KW-0732">Signal</keyword>
<name>A0A4R6K748_9ACTN</name>
<evidence type="ECO:0000256" key="2">
    <source>
        <dbReference type="SAM" id="SignalP"/>
    </source>
</evidence>
<keyword evidence="4" id="KW-1185">Reference proteome</keyword>
<dbReference type="RefSeq" id="WP_133803466.1">
    <property type="nucleotide sequence ID" value="NZ_SNWQ01000016.1"/>
</dbReference>
<comment type="caution">
    <text evidence="3">The sequence shown here is derived from an EMBL/GenBank/DDBJ whole genome shotgun (WGS) entry which is preliminary data.</text>
</comment>
<organism evidence="3 4">
    <name type="scientific">Kribbella caucasensis</name>
    <dbReference type="NCBI Taxonomy" id="2512215"/>
    <lineage>
        <taxon>Bacteria</taxon>
        <taxon>Bacillati</taxon>
        <taxon>Actinomycetota</taxon>
        <taxon>Actinomycetes</taxon>
        <taxon>Propionibacteriales</taxon>
        <taxon>Kribbellaceae</taxon>
        <taxon>Kribbella</taxon>
    </lineage>
</organism>
<dbReference type="PROSITE" id="PS51257">
    <property type="entry name" value="PROKAR_LIPOPROTEIN"/>
    <property type="match status" value="1"/>
</dbReference>
<accession>A0A4R6K748</accession>
<evidence type="ECO:0000313" key="3">
    <source>
        <dbReference type="EMBL" id="TDO44392.1"/>
    </source>
</evidence>
<feature type="region of interest" description="Disordered" evidence="1">
    <location>
        <begin position="30"/>
        <end position="85"/>
    </location>
</feature>
<dbReference type="AlphaFoldDB" id="A0A4R6K748"/>
<dbReference type="EMBL" id="SNWQ01000016">
    <property type="protein sequence ID" value="TDO44392.1"/>
    <property type="molecule type" value="Genomic_DNA"/>
</dbReference>
<proteinExistence type="predicted"/>
<reference evidence="3 4" key="1">
    <citation type="submission" date="2019-03" db="EMBL/GenBank/DDBJ databases">
        <title>Genomic Encyclopedia of Type Strains, Phase III (KMG-III): the genomes of soil and plant-associated and newly described type strains.</title>
        <authorList>
            <person name="Whitman W."/>
        </authorList>
    </citation>
    <scope>NUCLEOTIDE SEQUENCE [LARGE SCALE GENOMIC DNA]</scope>
    <source>
        <strain evidence="3 4">VKM Ac-2527</strain>
    </source>
</reference>
<evidence type="ECO:0000256" key="1">
    <source>
        <dbReference type="SAM" id="MobiDB-lite"/>
    </source>
</evidence>
<feature type="signal peptide" evidence="2">
    <location>
        <begin position="1"/>
        <end position="23"/>
    </location>
</feature>
<sequence length="325" mass="35013">MRRIRIGYTFALAAGLAGPLALVACSSGDTTGVQTPAQSTATPTSRPDASPTTTPTTTPPTKKTSTPVKRPETGPQPGYDRTAFKRSTTVTNKWYPLRPGTRLNYSGQTIEDGETFGHTLTVIVTDLVKVIDGVPNVVLWERDFKEGVLEEAELAFVAQADNGDVWRFGEYPEVYEEGQVVEAPAWIHGVKGAQAGISMKAQPPTDGSSYAQGWGPAVGWSDRAKVFKANQKTCVKAGCFQGVLITDEWSAAEPGAHQLKYYAAGVGNVRVGYYGNDPTKETLELVGVQRLSKAGLAQARAEAFKLEKRAYGYSKDVYGRTAPMK</sequence>
<protein>
    <recommendedName>
        <fullName evidence="5">Lipoprotein</fullName>
    </recommendedName>
</protein>
<dbReference type="OrthoDB" id="9151379at2"/>
<feature type="compositionally biased region" description="Low complexity" evidence="1">
    <location>
        <begin position="39"/>
        <end position="67"/>
    </location>
</feature>
<gene>
    <name evidence="3" type="ORF">EV643_116204</name>
</gene>
<feature type="chain" id="PRO_5020478963" description="Lipoprotein" evidence="2">
    <location>
        <begin position="24"/>
        <end position="325"/>
    </location>
</feature>
<dbReference type="Proteomes" id="UP000295388">
    <property type="component" value="Unassembled WGS sequence"/>
</dbReference>
<evidence type="ECO:0008006" key="5">
    <source>
        <dbReference type="Google" id="ProtNLM"/>
    </source>
</evidence>